<keyword evidence="6" id="KW-0418">Kinase</keyword>
<proteinExistence type="predicted"/>
<evidence type="ECO:0000256" key="1">
    <source>
        <dbReference type="ARBA" id="ARBA00000085"/>
    </source>
</evidence>
<dbReference type="InterPro" id="IPR036097">
    <property type="entry name" value="HisK_dim/P_sf"/>
</dbReference>
<feature type="domain" description="Histidine kinase" evidence="10">
    <location>
        <begin position="443"/>
        <end position="656"/>
    </location>
</feature>
<evidence type="ECO:0000256" key="4">
    <source>
        <dbReference type="ARBA" id="ARBA00022679"/>
    </source>
</evidence>
<dbReference type="Pfam" id="PF00512">
    <property type="entry name" value="HisKA"/>
    <property type="match status" value="1"/>
</dbReference>
<dbReference type="SMART" id="SM00387">
    <property type="entry name" value="HATPase_c"/>
    <property type="match status" value="1"/>
</dbReference>
<dbReference type="InterPro" id="IPR001789">
    <property type="entry name" value="Sig_transdc_resp-reg_receiver"/>
</dbReference>
<dbReference type="PROSITE" id="PS50110">
    <property type="entry name" value="RESPONSE_REGULATORY"/>
    <property type="match status" value="1"/>
</dbReference>
<dbReference type="Gene3D" id="3.40.50.2300">
    <property type="match status" value="1"/>
</dbReference>
<comment type="catalytic activity">
    <reaction evidence="1">
        <text>ATP + protein L-histidine = ADP + protein N-phospho-L-histidine.</text>
        <dbReference type="EC" id="2.7.13.3"/>
    </reaction>
</comment>
<dbReference type="AlphaFoldDB" id="A0A3A4N7L8"/>
<accession>A0A3A4N7L8</accession>
<evidence type="ECO:0000259" key="11">
    <source>
        <dbReference type="PROSITE" id="PS50110"/>
    </source>
</evidence>
<feature type="domain" description="Response regulatory" evidence="11">
    <location>
        <begin position="679"/>
        <end position="796"/>
    </location>
</feature>
<dbReference type="EC" id="2.7.13.3" evidence="2"/>
<dbReference type="SUPFAM" id="SSF55781">
    <property type="entry name" value="GAF domain-like"/>
    <property type="match status" value="2"/>
</dbReference>
<dbReference type="Gene3D" id="3.30.450.40">
    <property type="match status" value="2"/>
</dbReference>
<keyword evidence="5" id="KW-0547">Nucleotide-binding</keyword>
<dbReference type="InterPro" id="IPR036890">
    <property type="entry name" value="HATPase_C_sf"/>
</dbReference>
<dbReference type="InterPro" id="IPR004358">
    <property type="entry name" value="Sig_transdc_His_kin-like_C"/>
</dbReference>
<sequence length="805" mass="89218">MGATIFMKRKGAKLGWHDVCHSSDDDIRPLSRSVLFSFSHCAGLMKNHPENTEKQIYAEALRKASHDYEELIREFSILRLLNDSIQIGLGFTEICQKLVQFITEMMNVENASVMVLDEDKGELKLLVAKGLLDDSGTLYADSRWSGKTFKVGEGIAGKAVAERKSILINDTLRDPRFVRDGTQKVSIRSILSIPLIHEYRVHGVLNISNSEPGAFTHRKEHALSIIASTASVAMSYALAVEQLKRVNSELHGRNKELGAVVALSELLHANLELDEVLDESLQRILEAIDVSGAAIFIVEGDATVALKSSTARSLKDLSSVFAILNRSFGSEIMASAGIFHRSGASGELIGNGCPLPDEINIAGIPLFSGEQCMGILMTVDCRSGPMAKEEEKLLISFGNQIGMAIHNCRLISHLRENILELRETRRKLIQSDKLALLGEMLSSVAHEVNNPLAAIQGYSDLLRSDQSVTAKQKKMLDKIVLCVDRTRKIVQGLLSFARKTELQKAPAKVHELIERAIEHREHDFRLRSFTITREFVRGEPIALVDMNQIEQVFLNLINNAYDSMTGRESGDLTITTRLVNDGAAIEIAFADTGPGVPEGNVQKIFEPFFTTKEIGKGTGLGLSISYGIIQEHGGMLFLDERYQRGARFVVCLPVTDEQSYSDGGEQQLDGSEAAAQKGRVLIVDDEEVVLDFLETALRAEGFAVECASTGDEAFERLKEKSFDLIISDIKMPGRLDGRRLFHIFTKEKPEMANHFVFISGDIMESETSRFLEESGRPFLLKPFSMKDLRQVISKTLRPLLPKDPS</sequence>
<dbReference type="PRINTS" id="PR00344">
    <property type="entry name" value="BCTRLSENSOR"/>
</dbReference>
<dbReference type="SMART" id="SM00065">
    <property type="entry name" value="GAF"/>
    <property type="match status" value="2"/>
</dbReference>
<evidence type="ECO:0000256" key="5">
    <source>
        <dbReference type="ARBA" id="ARBA00022741"/>
    </source>
</evidence>
<organism evidence="12 13">
    <name type="scientific">Abyssobacteria bacterium (strain SURF_5)</name>
    <dbReference type="NCBI Taxonomy" id="2093360"/>
    <lineage>
        <taxon>Bacteria</taxon>
        <taxon>Pseudomonadati</taxon>
        <taxon>Candidatus Hydrogenedentota</taxon>
        <taxon>Candidatus Abyssobacteria</taxon>
    </lineage>
</organism>
<keyword evidence="7" id="KW-0067">ATP-binding</keyword>
<dbReference type="SMART" id="SM00388">
    <property type="entry name" value="HisKA"/>
    <property type="match status" value="1"/>
</dbReference>
<dbReference type="SMART" id="SM00448">
    <property type="entry name" value="REC"/>
    <property type="match status" value="1"/>
</dbReference>
<dbReference type="Gene3D" id="1.10.287.130">
    <property type="match status" value="1"/>
</dbReference>
<dbReference type="Pfam" id="PF13185">
    <property type="entry name" value="GAF_2"/>
    <property type="match status" value="1"/>
</dbReference>
<dbReference type="InterPro" id="IPR011006">
    <property type="entry name" value="CheY-like_superfamily"/>
</dbReference>
<reference evidence="12 13" key="1">
    <citation type="journal article" date="2017" name="ISME J.">
        <title>Energy and carbon metabolisms in a deep terrestrial subsurface fluid microbial community.</title>
        <authorList>
            <person name="Momper L."/>
            <person name="Jungbluth S.P."/>
            <person name="Lee M.D."/>
            <person name="Amend J.P."/>
        </authorList>
    </citation>
    <scope>NUCLEOTIDE SEQUENCE [LARGE SCALE GENOMIC DNA]</scope>
    <source>
        <strain evidence="12">SURF_5</strain>
    </source>
</reference>
<dbReference type="Gene3D" id="3.30.565.10">
    <property type="entry name" value="Histidine kinase-like ATPase, C-terminal domain"/>
    <property type="match status" value="1"/>
</dbReference>
<dbReference type="InterPro" id="IPR003018">
    <property type="entry name" value="GAF"/>
</dbReference>
<dbReference type="InterPro" id="IPR029016">
    <property type="entry name" value="GAF-like_dom_sf"/>
</dbReference>
<dbReference type="SUPFAM" id="SSF55874">
    <property type="entry name" value="ATPase domain of HSP90 chaperone/DNA topoisomerase II/histidine kinase"/>
    <property type="match status" value="1"/>
</dbReference>
<evidence type="ECO:0000256" key="7">
    <source>
        <dbReference type="ARBA" id="ARBA00022840"/>
    </source>
</evidence>
<protein>
    <recommendedName>
        <fullName evidence="2">histidine kinase</fullName>
        <ecNumber evidence="2">2.7.13.3</ecNumber>
    </recommendedName>
</protein>
<dbReference type="InterPro" id="IPR005467">
    <property type="entry name" value="His_kinase_dom"/>
</dbReference>
<dbReference type="Proteomes" id="UP000265882">
    <property type="component" value="Unassembled WGS sequence"/>
</dbReference>
<evidence type="ECO:0000256" key="9">
    <source>
        <dbReference type="PROSITE-ProRule" id="PRU00169"/>
    </source>
</evidence>
<dbReference type="CDD" id="cd00156">
    <property type="entry name" value="REC"/>
    <property type="match status" value="1"/>
</dbReference>
<evidence type="ECO:0000256" key="2">
    <source>
        <dbReference type="ARBA" id="ARBA00012438"/>
    </source>
</evidence>
<dbReference type="CDD" id="cd00082">
    <property type="entry name" value="HisKA"/>
    <property type="match status" value="1"/>
</dbReference>
<dbReference type="PROSITE" id="PS50109">
    <property type="entry name" value="HIS_KIN"/>
    <property type="match status" value="1"/>
</dbReference>
<dbReference type="Pfam" id="PF00072">
    <property type="entry name" value="Response_reg"/>
    <property type="match status" value="1"/>
</dbReference>
<evidence type="ECO:0000256" key="8">
    <source>
        <dbReference type="ARBA" id="ARBA00023012"/>
    </source>
</evidence>
<name>A0A3A4N7L8_ABYX5</name>
<evidence type="ECO:0000256" key="3">
    <source>
        <dbReference type="ARBA" id="ARBA00022553"/>
    </source>
</evidence>
<evidence type="ECO:0000313" key="13">
    <source>
        <dbReference type="Proteomes" id="UP000265882"/>
    </source>
</evidence>
<keyword evidence="3 9" id="KW-0597">Phosphoprotein</keyword>
<dbReference type="InterPro" id="IPR003594">
    <property type="entry name" value="HATPase_dom"/>
</dbReference>
<dbReference type="PANTHER" id="PTHR43065">
    <property type="entry name" value="SENSOR HISTIDINE KINASE"/>
    <property type="match status" value="1"/>
</dbReference>
<evidence type="ECO:0000313" key="12">
    <source>
        <dbReference type="EMBL" id="RJP14565.1"/>
    </source>
</evidence>
<dbReference type="SUPFAM" id="SSF52172">
    <property type="entry name" value="CheY-like"/>
    <property type="match status" value="1"/>
</dbReference>
<dbReference type="Pfam" id="PF13492">
    <property type="entry name" value="GAF_3"/>
    <property type="match status" value="1"/>
</dbReference>
<evidence type="ECO:0000259" key="10">
    <source>
        <dbReference type="PROSITE" id="PS50109"/>
    </source>
</evidence>
<comment type="caution">
    <text evidence="12">The sequence shown here is derived from an EMBL/GenBank/DDBJ whole genome shotgun (WGS) entry which is preliminary data.</text>
</comment>
<dbReference type="PANTHER" id="PTHR43065:SF10">
    <property type="entry name" value="PEROXIDE STRESS-ACTIVATED HISTIDINE KINASE MAK3"/>
    <property type="match status" value="1"/>
</dbReference>
<feature type="modified residue" description="4-aspartylphosphate" evidence="9">
    <location>
        <position position="728"/>
    </location>
</feature>
<dbReference type="InterPro" id="IPR003661">
    <property type="entry name" value="HisK_dim/P_dom"/>
</dbReference>
<dbReference type="GO" id="GO:0000155">
    <property type="term" value="F:phosphorelay sensor kinase activity"/>
    <property type="evidence" value="ECO:0007669"/>
    <property type="project" value="InterPro"/>
</dbReference>
<dbReference type="Pfam" id="PF02518">
    <property type="entry name" value="HATPase_c"/>
    <property type="match status" value="1"/>
</dbReference>
<dbReference type="EMBL" id="QZKU01000143">
    <property type="protein sequence ID" value="RJP14565.1"/>
    <property type="molecule type" value="Genomic_DNA"/>
</dbReference>
<gene>
    <name evidence="12" type="ORF">C4520_21405</name>
</gene>
<dbReference type="SUPFAM" id="SSF47384">
    <property type="entry name" value="Homodimeric domain of signal transducing histidine kinase"/>
    <property type="match status" value="1"/>
</dbReference>
<evidence type="ECO:0000256" key="6">
    <source>
        <dbReference type="ARBA" id="ARBA00022777"/>
    </source>
</evidence>
<keyword evidence="4" id="KW-0808">Transferase</keyword>
<dbReference type="GO" id="GO:0005524">
    <property type="term" value="F:ATP binding"/>
    <property type="evidence" value="ECO:0007669"/>
    <property type="project" value="UniProtKB-KW"/>
</dbReference>
<keyword evidence="8" id="KW-0902">Two-component regulatory system</keyword>